<keyword evidence="4" id="KW-1185">Reference proteome</keyword>
<reference evidence="3 4" key="1">
    <citation type="submission" date="2019-12" db="EMBL/GenBank/DDBJ databases">
        <title>Genome sequencing and assembly of endphytes of Porphyra tenera.</title>
        <authorList>
            <person name="Park J.M."/>
            <person name="Shin R."/>
            <person name="Jo S.H."/>
        </authorList>
    </citation>
    <scope>NUCLEOTIDE SEQUENCE [LARGE SCALE GENOMIC DNA]</scope>
    <source>
        <strain evidence="3 4">GPM4</strain>
    </source>
</reference>
<dbReference type="NCBIfam" id="TIGR00696">
    <property type="entry name" value="wecG_tagA_cpsF"/>
    <property type="match status" value="1"/>
</dbReference>
<keyword evidence="1 3" id="KW-0328">Glycosyltransferase</keyword>
<proteinExistence type="predicted"/>
<name>A0A857JJT7_9ALTE</name>
<dbReference type="OrthoDB" id="9808602at2"/>
<dbReference type="RefSeq" id="WP_160179151.1">
    <property type="nucleotide sequence ID" value="NZ_CP047656.1"/>
</dbReference>
<dbReference type="PANTHER" id="PTHR34136:SF1">
    <property type="entry name" value="UDP-N-ACETYL-D-MANNOSAMINURONIC ACID TRANSFERASE"/>
    <property type="match status" value="1"/>
</dbReference>
<dbReference type="AlphaFoldDB" id="A0A857JJT7"/>
<evidence type="ECO:0000256" key="2">
    <source>
        <dbReference type="ARBA" id="ARBA00022679"/>
    </source>
</evidence>
<gene>
    <name evidence="3" type="ORF">FX988_01629</name>
</gene>
<accession>A0A857JJT7</accession>
<keyword evidence="2 3" id="KW-0808">Transferase</keyword>
<dbReference type="EMBL" id="CP047656">
    <property type="protein sequence ID" value="QHJ11400.1"/>
    <property type="molecule type" value="Genomic_DNA"/>
</dbReference>
<dbReference type="EC" id="2.4.1.304" evidence="3"/>
<organism evidence="3 4">
    <name type="scientific">Paraglaciecola mesophila</name>
    <dbReference type="NCBI Taxonomy" id="197222"/>
    <lineage>
        <taxon>Bacteria</taxon>
        <taxon>Pseudomonadati</taxon>
        <taxon>Pseudomonadota</taxon>
        <taxon>Gammaproteobacteria</taxon>
        <taxon>Alteromonadales</taxon>
        <taxon>Alteromonadaceae</taxon>
        <taxon>Paraglaciecola</taxon>
    </lineage>
</organism>
<dbReference type="KEGG" id="pmes:FX988_01629"/>
<dbReference type="Pfam" id="PF03808">
    <property type="entry name" value="Glyco_tran_WecG"/>
    <property type="match status" value="1"/>
</dbReference>
<dbReference type="PANTHER" id="PTHR34136">
    <property type="match status" value="1"/>
</dbReference>
<dbReference type="Proteomes" id="UP000464524">
    <property type="component" value="Chromosome"/>
</dbReference>
<dbReference type="InterPro" id="IPR004629">
    <property type="entry name" value="WecG_TagA_CpsF"/>
</dbReference>
<dbReference type="CDD" id="cd06533">
    <property type="entry name" value="Glyco_transf_WecG_TagA"/>
    <property type="match status" value="1"/>
</dbReference>
<dbReference type="GO" id="GO:0016758">
    <property type="term" value="F:hexosyltransferase activity"/>
    <property type="evidence" value="ECO:0007669"/>
    <property type="project" value="TreeGrafter"/>
</dbReference>
<evidence type="ECO:0000256" key="1">
    <source>
        <dbReference type="ARBA" id="ARBA00022676"/>
    </source>
</evidence>
<sequence>MQLSFVDISEKGKIHTFLNPYSYLLLRNNTELLRAFDNVLVDGQLMVRFLSIFGIANVQRKSFDMTSLAPIVFGNAELTREKVFLVGTTPDAIEVAVVKLKHEYPKLNIVGYHHGYLDKEEDAKDVINSINSLAANTVIVGMGAPRQERFLLKLKKTGWQGTGFTCGGFFHQTSTKINYYPKWIDKFNLRWAYRIYDEPKLFTRYFILYPWAICLMILDFKIKKNK</sequence>
<protein>
    <submittedName>
        <fullName evidence="3">UDP-Gal:alpha-D-GlcNAc-diphosphoundecaprenol beta-1,4-galactosyltransferase</fullName>
        <ecNumber evidence="3">2.4.1.304</ecNumber>
    </submittedName>
</protein>
<evidence type="ECO:0000313" key="3">
    <source>
        <dbReference type="EMBL" id="QHJ11400.1"/>
    </source>
</evidence>
<evidence type="ECO:0000313" key="4">
    <source>
        <dbReference type="Proteomes" id="UP000464524"/>
    </source>
</evidence>